<sequence length="40" mass="4759">MQYIVTWTEGEEVCYRFVSEEEIKDLIEDDKEYIIAGLSN</sequence>
<proteinExistence type="predicted"/>
<accession>A0A485M529</accession>
<dbReference type="EMBL" id="CAADRN010000297">
    <property type="protein sequence ID" value="VFU17546.1"/>
    <property type="molecule type" value="Genomic_DNA"/>
</dbReference>
<dbReference type="AlphaFoldDB" id="A0A485M529"/>
<evidence type="ECO:0000313" key="1">
    <source>
        <dbReference type="EMBL" id="VFU17546.1"/>
    </source>
</evidence>
<protein>
    <submittedName>
        <fullName evidence="1">Uncharacterized protein</fullName>
    </submittedName>
</protein>
<name>A0A485M529_9ZZZZ</name>
<reference evidence="1" key="1">
    <citation type="submission" date="2019-03" db="EMBL/GenBank/DDBJ databases">
        <authorList>
            <person name="Hao L."/>
        </authorList>
    </citation>
    <scope>NUCLEOTIDE SEQUENCE</scope>
</reference>
<organism evidence="1">
    <name type="scientific">anaerobic digester metagenome</name>
    <dbReference type="NCBI Taxonomy" id="1263854"/>
    <lineage>
        <taxon>unclassified sequences</taxon>
        <taxon>metagenomes</taxon>
        <taxon>ecological metagenomes</taxon>
    </lineage>
</organism>
<gene>
    <name evidence="1" type="ORF">SCFA_3660002</name>
</gene>